<feature type="coiled-coil region" evidence="6">
    <location>
        <begin position="12"/>
        <end position="39"/>
    </location>
</feature>
<dbReference type="OrthoDB" id="775352at2759"/>
<name>A0A0K9NJR2_ZOSMR</name>
<dbReference type="EMBL" id="LFYR01002125">
    <property type="protein sequence ID" value="KMZ56858.1"/>
    <property type="molecule type" value="Genomic_DNA"/>
</dbReference>
<comment type="subcellular location">
    <subcellularLocation>
        <location evidence="1">Nucleus</location>
    </subcellularLocation>
</comment>
<dbReference type="PROSITE" id="PS50811">
    <property type="entry name" value="WRKY"/>
    <property type="match status" value="1"/>
</dbReference>
<dbReference type="Gene3D" id="2.20.25.80">
    <property type="entry name" value="WRKY domain"/>
    <property type="match status" value="1"/>
</dbReference>
<proteinExistence type="predicted"/>
<keyword evidence="3" id="KW-0238">DNA-binding</keyword>
<dbReference type="InterPro" id="IPR044810">
    <property type="entry name" value="WRKY_plant"/>
</dbReference>
<evidence type="ECO:0000256" key="4">
    <source>
        <dbReference type="ARBA" id="ARBA00023163"/>
    </source>
</evidence>
<keyword evidence="4" id="KW-0804">Transcription</keyword>
<evidence type="ECO:0000313" key="9">
    <source>
        <dbReference type="Proteomes" id="UP000036987"/>
    </source>
</evidence>
<comment type="caution">
    <text evidence="8">The sequence shown here is derived from an EMBL/GenBank/DDBJ whole genome shotgun (WGS) entry which is preliminary data.</text>
</comment>
<evidence type="ECO:0000256" key="5">
    <source>
        <dbReference type="ARBA" id="ARBA00023242"/>
    </source>
</evidence>
<keyword evidence="9" id="KW-1185">Reference proteome</keyword>
<organism evidence="8 9">
    <name type="scientific">Zostera marina</name>
    <name type="common">Eelgrass</name>
    <dbReference type="NCBI Taxonomy" id="29655"/>
    <lineage>
        <taxon>Eukaryota</taxon>
        <taxon>Viridiplantae</taxon>
        <taxon>Streptophyta</taxon>
        <taxon>Embryophyta</taxon>
        <taxon>Tracheophyta</taxon>
        <taxon>Spermatophyta</taxon>
        <taxon>Magnoliopsida</taxon>
        <taxon>Liliopsida</taxon>
        <taxon>Zosteraceae</taxon>
        <taxon>Zostera</taxon>
    </lineage>
</organism>
<evidence type="ECO:0000256" key="1">
    <source>
        <dbReference type="ARBA" id="ARBA00004123"/>
    </source>
</evidence>
<dbReference type="PANTHER" id="PTHR31429">
    <property type="entry name" value="WRKY TRANSCRIPTION FACTOR 36-RELATED"/>
    <property type="match status" value="1"/>
</dbReference>
<dbReference type="GO" id="GO:0005634">
    <property type="term" value="C:nucleus"/>
    <property type="evidence" value="ECO:0007669"/>
    <property type="project" value="UniProtKB-SubCell"/>
</dbReference>
<evidence type="ECO:0000256" key="2">
    <source>
        <dbReference type="ARBA" id="ARBA00023015"/>
    </source>
</evidence>
<dbReference type="AlphaFoldDB" id="A0A0K9NJR2"/>
<sequence>MERAGFQDEKKVKKMAEEAERLRLENRELELKIQSIYENYSTLEGYMKTVYEQSMESVRSTQTLIPKPTQILFKTDESDNSLIVRDGYQWRKYGQKITKDNPFPRAYFKCVRSPICPAKKKVQRCM</sequence>
<reference evidence="9" key="1">
    <citation type="journal article" date="2016" name="Nature">
        <title>The genome of the seagrass Zostera marina reveals angiosperm adaptation to the sea.</title>
        <authorList>
            <person name="Olsen J.L."/>
            <person name="Rouze P."/>
            <person name="Verhelst B."/>
            <person name="Lin Y.-C."/>
            <person name="Bayer T."/>
            <person name="Collen J."/>
            <person name="Dattolo E."/>
            <person name="De Paoli E."/>
            <person name="Dittami S."/>
            <person name="Maumus F."/>
            <person name="Michel G."/>
            <person name="Kersting A."/>
            <person name="Lauritano C."/>
            <person name="Lohaus R."/>
            <person name="Toepel M."/>
            <person name="Tonon T."/>
            <person name="Vanneste K."/>
            <person name="Amirebrahimi M."/>
            <person name="Brakel J."/>
            <person name="Bostroem C."/>
            <person name="Chovatia M."/>
            <person name="Grimwood J."/>
            <person name="Jenkins J.W."/>
            <person name="Jueterbock A."/>
            <person name="Mraz A."/>
            <person name="Stam W.T."/>
            <person name="Tice H."/>
            <person name="Bornberg-Bauer E."/>
            <person name="Green P.J."/>
            <person name="Pearson G.A."/>
            <person name="Procaccini G."/>
            <person name="Duarte C.M."/>
            <person name="Schmutz J."/>
            <person name="Reusch T.B.H."/>
            <person name="Van de Peer Y."/>
        </authorList>
    </citation>
    <scope>NUCLEOTIDE SEQUENCE [LARGE SCALE GENOMIC DNA]</scope>
    <source>
        <strain evidence="9">cv. Finnish</strain>
    </source>
</reference>
<dbReference type="InterPro" id="IPR036576">
    <property type="entry name" value="WRKY_dom_sf"/>
</dbReference>
<dbReference type="SMART" id="SM00774">
    <property type="entry name" value="WRKY"/>
    <property type="match status" value="1"/>
</dbReference>
<keyword evidence="2" id="KW-0805">Transcription regulation</keyword>
<feature type="domain" description="WRKY" evidence="7">
    <location>
        <begin position="79"/>
        <end position="126"/>
    </location>
</feature>
<accession>A0A0K9NJR2</accession>
<dbReference type="GO" id="GO:0003700">
    <property type="term" value="F:DNA-binding transcription factor activity"/>
    <property type="evidence" value="ECO:0007669"/>
    <property type="project" value="InterPro"/>
</dbReference>
<dbReference type="Pfam" id="PF03106">
    <property type="entry name" value="WRKY"/>
    <property type="match status" value="1"/>
</dbReference>
<evidence type="ECO:0000259" key="7">
    <source>
        <dbReference type="PROSITE" id="PS50811"/>
    </source>
</evidence>
<gene>
    <name evidence="8" type="ORF">ZOSMA_90G00290</name>
</gene>
<dbReference type="STRING" id="29655.A0A0K9NJR2"/>
<evidence type="ECO:0000256" key="6">
    <source>
        <dbReference type="SAM" id="Coils"/>
    </source>
</evidence>
<dbReference type="Proteomes" id="UP000036987">
    <property type="component" value="Unassembled WGS sequence"/>
</dbReference>
<protein>
    <recommendedName>
        <fullName evidence="7">WRKY domain-containing protein</fullName>
    </recommendedName>
</protein>
<keyword evidence="5" id="KW-0539">Nucleus</keyword>
<dbReference type="PANTHER" id="PTHR31429:SF3">
    <property type="entry name" value="WRKY TRANSCRIPTION FACTOR 40-RELATED"/>
    <property type="match status" value="1"/>
</dbReference>
<dbReference type="GO" id="GO:0043565">
    <property type="term" value="F:sequence-specific DNA binding"/>
    <property type="evidence" value="ECO:0007669"/>
    <property type="project" value="InterPro"/>
</dbReference>
<evidence type="ECO:0000256" key="3">
    <source>
        <dbReference type="ARBA" id="ARBA00023125"/>
    </source>
</evidence>
<dbReference type="InterPro" id="IPR003657">
    <property type="entry name" value="WRKY_dom"/>
</dbReference>
<keyword evidence="6" id="KW-0175">Coiled coil</keyword>
<dbReference type="SUPFAM" id="SSF118290">
    <property type="entry name" value="WRKY DNA-binding domain"/>
    <property type="match status" value="1"/>
</dbReference>
<evidence type="ECO:0000313" key="8">
    <source>
        <dbReference type="EMBL" id="KMZ56858.1"/>
    </source>
</evidence>